<dbReference type="GO" id="GO:0017118">
    <property type="term" value="F:lipoyltransferase activity"/>
    <property type="evidence" value="ECO:0007669"/>
    <property type="project" value="TreeGrafter"/>
</dbReference>
<keyword evidence="5" id="KW-0547">Nucleotide-binding</keyword>
<evidence type="ECO:0000313" key="10">
    <source>
        <dbReference type="Proteomes" id="UP000001861"/>
    </source>
</evidence>
<sequence>MEELKSWDWQYGQTPEFTYDLERVFPWGRVTLQLRSKHGVVLDCAPIVSDLKNPQLNADHCLHELASSLVGQRYGFFQFGQPSGQSEAQGTIRQDLEAWIVNETS</sequence>
<reference evidence="9 10" key="1">
    <citation type="journal article" date="2010" name="Proc. Natl. Acad. Sci. U.S.A.">
        <title>Insights into evolution of multicellular fungi from the assembled chromosomes of the mushroom Coprinopsis cinerea (Coprinus cinereus).</title>
        <authorList>
            <person name="Stajich J.E."/>
            <person name="Wilke S.K."/>
            <person name="Ahren D."/>
            <person name="Au C.H."/>
            <person name="Birren B.W."/>
            <person name="Borodovsky M."/>
            <person name="Burns C."/>
            <person name="Canback B."/>
            <person name="Casselton L.A."/>
            <person name="Cheng C.K."/>
            <person name="Deng J."/>
            <person name="Dietrich F.S."/>
            <person name="Fargo D.C."/>
            <person name="Farman M.L."/>
            <person name="Gathman A.C."/>
            <person name="Goldberg J."/>
            <person name="Guigo R."/>
            <person name="Hoegger P.J."/>
            <person name="Hooker J.B."/>
            <person name="Huggins A."/>
            <person name="James T.Y."/>
            <person name="Kamada T."/>
            <person name="Kilaru S."/>
            <person name="Kodira C."/>
            <person name="Kues U."/>
            <person name="Kupfer D."/>
            <person name="Kwan H.S."/>
            <person name="Lomsadze A."/>
            <person name="Li W."/>
            <person name="Lilly W.W."/>
            <person name="Ma L.J."/>
            <person name="Mackey A.J."/>
            <person name="Manning G."/>
            <person name="Martin F."/>
            <person name="Muraguchi H."/>
            <person name="Natvig D.O."/>
            <person name="Palmerini H."/>
            <person name="Ramesh M.A."/>
            <person name="Rehmeyer C.J."/>
            <person name="Roe B.A."/>
            <person name="Shenoy N."/>
            <person name="Stanke M."/>
            <person name="Ter-Hovhannisyan V."/>
            <person name="Tunlid A."/>
            <person name="Velagapudi R."/>
            <person name="Vision T.J."/>
            <person name="Zeng Q."/>
            <person name="Zolan M.E."/>
            <person name="Pukkila P.J."/>
        </authorList>
    </citation>
    <scope>NUCLEOTIDE SEQUENCE [LARGE SCALE GENOMIC DNA]</scope>
    <source>
        <strain evidence="10">Okayama-7 / 130 / ATCC MYA-4618 / FGSC 9003</strain>
    </source>
</reference>
<dbReference type="InterPro" id="IPR019491">
    <property type="entry name" value="Lipoate_protein_ligase_C"/>
</dbReference>
<dbReference type="KEGG" id="cci:CC1G_08865"/>
<proteinExistence type="predicted"/>
<dbReference type="OrthoDB" id="201621at2759"/>
<dbReference type="EMBL" id="AACS02000005">
    <property type="protein sequence ID" value="EAU82708.2"/>
    <property type="molecule type" value="Genomic_DNA"/>
</dbReference>
<comment type="catalytic activity">
    <reaction evidence="7">
        <text>L-lysyl-[lipoyl-carrier protein] + (R)-lipoate + ATP = N(6)-[(R)-lipoyl]-L-lysyl-[lipoyl-carrier protein] + AMP + diphosphate + H(+)</text>
        <dbReference type="Rhea" id="RHEA:49288"/>
        <dbReference type="Rhea" id="RHEA-COMP:10500"/>
        <dbReference type="Rhea" id="RHEA-COMP:10502"/>
        <dbReference type="ChEBI" id="CHEBI:15378"/>
        <dbReference type="ChEBI" id="CHEBI:29969"/>
        <dbReference type="ChEBI" id="CHEBI:30616"/>
        <dbReference type="ChEBI" id="CHEBI:33019"/>
        <dbReference type="ChEBI" id="CHEBI:83088"/>
        <dbReference type="ChEBI" id="CHEBI:83099"/>
        <dbReference type="ChEBI" id="CHEBI:456215"/>
        <dbReference type="EC" id="6.3.1.20"/>
    </reaction>
</comment>
<dbReference type="HOGENOM" id="CLU_2503917_0_0_1"/>
<keyword evidence="6" id="KW-0067">ATP-binding</keyword>
<protein>
    <recommendedName>
        <fullName evidence="3">lipoate--protein ligase</fullName>
        <ecNumber evidence="3">6.3.1.20</ecNumber>
    </recommendedName>
</protein>
<dbReference type="GO" id="GO:0005524">
    <property type="term" value="F:ATP binding"/>
    <property type="evidence" value="ECO:0007669"/>
    <property type="project" value="UniProtKB-KW"/>
</dbReference>
<evidence type="ECO:0000259" key="8">
    <source>
        <dbReference type="Pfam" id="PF10437"/>
    </source>
</evidence>
<dbReference type="RefSeq" id="XP_001839139.2">
    <property type="nucleotide sequence ID" value="XM_001839087.2"/>
</dbReference>
<dbReference type="PANTHER" id="PTHR12561">
    <property type="entry name" value="LIPOATE-PROTEIN LIGASE"/>
    <property type="match status" value="1"/>
</dbReference>
<accession>A8P6E3</accession>
<evidence type="ECO:0000256" key="7">
    <source>
        <dbReference type="ARBA" id="ARBA00048037"/>
    </source>
</evidence>
<dbReference type="Pfam" id="PF10437">
    <property type="entry name" value="Lip_prot_lig_C"/>
    <property type="match status" value="1"/>
</dbReference>
<feature type="domain" description="Lipoate protein ligase C-terminal" evidence="8">
    <location>
        <begin position="14"/>
        <end position="74"/>
    </location>
</feature>
<dbReference type="Gene3D" id="3.30.390.50">
    <property type="entry name" value="CO dehydrogenase flavoprotein, C-terminal domain"/>
    <property type="match status" value="1"/>
</dbReference>
<evidence type="ECO:0000256" key="5">
    <source>
        <dbReference type="ARBA" id="ARBA00022741"/>
    </source>
</evidence>
<name>A8P6E3_COPC7</name>
<dbReference type="PANTHER" id="PTHR12561:SF3">
    <property type="entry name" value="LIPOYLTRANSFERASE 1, MITOCHONDRIAL"/>
    <property type="match status" value="1"/>
</dbReference>
<organism evidence="9 10">
    <name type="scientific">Coprinopsis cinerea (strain Okayama-7 / 130 / ATCC MYA-4618 / FGSC 9003)</name>
    <name type="common">Inky cap fungus</name>
    <name type="synonym">Hormographiella aspergillata</name>
    <dbReference type="NCBI Taxonomy" id="240176"/>
    <lineage>
        <taxon>Eukaryota</taxon>
        <taxon>Fungi</taxon>
        <taxon>Dikarya</taxon>
        <taxon>Basidiomycota</taxon>
        <taxon>Agaricomycotina</taxon>
        <taxon>Agaricomycetes</taxon>
        <taxon>Agaricomycetidae</taxon>
        <taxon>Agaricales</taxon>
        <taxon>Agaricineae</taxon>
        <taxon>Psathyrellaceae</taxon>
        <taxon>Coprinopsis</taxon>
    </lineage>
</organism>
<dbReference type="GO" id="GO:0005739">
    <property type="term" value="C:mitochondrion"/>
    <property type="evidence" value="ECO:0007669"/>
    <property type="project" value="TreeGrafter"/>
</dbReference>
<comment type="pathway">
    <text evidence="1">Protein modification; protein lipoylation via exogenous pathway; protein N(6)-(lipoyl)lysine from lipoate: step 2/2.</text>
</comment>
<dbReference type="EC" id="6.3.1.20" evidence="3"/>
<evidence type="ECO:0000256" key="4">
    <source>
        <dbReference type="ARBA" id="ARBA00022598"/>
    </source>
</evidence>
<comment type="caution">
    <text evidence="9">The sequence shown here is derived from an EMBL/GenBank/DDBJ whole genome shotgun (WGS) entry which is preliminary data.</text>
</comment>
<evidence type="ECO:0000256" key="3">
    <source>
        <dbReference type="ARBA" id="ARBA00012367"/>
    </source>
</evidence>
<keyword evidence="4" id="KW-0436">Ligase</keyword>
<dbReference type="GO" id="GO:0016979">
    <property type="term" value="F:lipoate-protein ligase activity"/>
    <property type="evidence" value="ECO:0007669"/>
    <property type="project" value="UniProtKB-EC"/>
</dbReference>
<dbReference type="InterPro" id="IPR004562">
    <property type="entry name" value="LipoylTrfase_LipoateP_Ligase"/>
</dbReference>
<gene>
    <name evidence="9" type="ORF">CC1G_08865</name>
</gene>
<comment type="pathway">
    <text evidence="2">Protein modification; protein lipoylation via exogenous pathway; protein N(6)-(lipoyl)lysine from lipoate: step 1/2.</text>
</comment>
<dbReference type="UniPathway" id="UPA00537">
    <property type="reaction ID" value="UER00594"/>
</dbReference>
<dbReference type="GeneID" id="6015746"/>
<evidence type="ECO:0000313" key="9">
    <source>
        <dbReference type="EMBL" id="EAU82708.2"/>
    </source>
</evidence>
<evidence type="ECO:0000256" key="1">
    <source>
        <dbReference type="ARBA" id="ARBA00005085"/>
    </source>
</evidence>
<dbReference type="SUPFAM" id="SSF82649">
    <property type="entry name" value="SufE/NifU"/>
    <property type="match status" value="1"/>
</dbReference>
<dbReference type="InParanoid" id="A8P6E3"/>
<dbReference type="STRING" id="240176.A8P6E3"/>
<dbReference type="VEuPathDB" id="FungiDB:CC1G_08865"/>
<dbReference type="Proteomes" id="UP000001861">
    <property type="component" value="Unassembled WGS sequence"/>
</dbReference>
<evidence type="ECO:0000256" key="6">
    <source>
        <dbReference type="ARBA" id="ARBA00022840"/>
    </source>
</evidence>
<dbReference type="GO" id="GO:0009249">
    <property type="term" value="P:protein lipoylation"/>
    <property type="evidence" value="ECO:0007669"/>
    <property type="project" value="InterPro"/>
</dbReference>
<keyword evidence="10" id="KW-1185">Reference proteome</keyword>
<dbReference type="AlphaFoldDB" id="A8P6E3"/>
<evidence type="ECO:0000256" key="2">
    <source>
        <dbReference type="ARBA" id="ARBA00005124"/>
    </source>
</evidence>